<feature type="domain" description="Nucleoporin Nup159/Nup146 N-terminal" evidence="6">
    <location>
        <begin position="58"/>
        <end position="436"/>
    </location>
</feature>
<comment type="caution">
    <text evidence="7">The sequence shown here is derived from an EMBL/GenBank/DDBJ whole genome shotgun (WGS) entry which is preliminary data.</text>
</comment>
<dbReference type="GO" id="GO:0006405">
    <property type="term" value="P:RNA export from nucleus"/>
    <property type="evidence" value="ECO:0007669"/>
    <property type="project" value="TreeGrafter"/>
</dbReference>
<evidence type="ECO:0000256" key="5">
    <source>
        <dbReference type="SAM" id="MobiDB-lite"/>
    </source>
</evidence>
<dbReference type="InterPro" id="IPR039462">
    <property type="entry name" value="Nup159/Nup146_N"/>
</dbReference>
<feature type="compositionally biased region" description="Pro residues" evidence="5">
    <location>
        <begin position="890"/>
        <end position="906"/>
    </location>
</feature>
<dbReference type="GO" id="GO:0008139">
    <property type="term" value="F:nuclear localization sequence binding"/>
    <property type="evidence" value="ECO:0007669"/>
    <property type="project" value="TreeGrafter"/>
</dbReference>
<evidence type="ECO:0000259" key="6">
    <source>
        <dbReference type="Pfam" id="PF16755"/>
    </source>
</evidence>
<feature type="region of interest" description="Disordered" evidence="5">
    <location>
        <begin position="719"/>
        <end position="1082"/>
    </location>
</feature>
<dbReference type="Pfam" id="PF16755">
    <property type="entry name" value="Beta-prop_NUP159_NUP214"/>
    <property type="match status" value="1"/>
</dbReference>
<dbReference type="EMBL" id="MU839839">
    <property type="protein sequence ID" value="KAK1752518.1"/>
    <property type="molecule type" value="Genomic_DNA"/>
</dbReference>
<comment type="subcellular location">
    <subcellularLocation>
        <location evidence="1">Nucleus</location>
    </subcellularLocation>
</comment>
<feature type="compositionally biased region" description="Polar residues" evidence="5">
    <location>
        <begin position="1059"/>
        <end position="1079"/>
    </location>
</feature>
<name>A0AAJ0F6M3_9PEZI</name>
<feature type="region of interest" description="Disordered" evidence="5">
    <location>
        <begin position="653"/>
        <end position="707"/>
    </location>
</feature>
<feature type="compositionally biased region" description="Acidic residues" evidence="5">
    <location>
        <begin position="915"/>
        <end position="945"/>
    </location>
</feature>
<dbReference type="GO" id="GO:0017056">
    <property type="term" value="F:structural constituent of nuclear pore"/>
    <property type="evidence" value="ECO:0007669"/>
    <property type="project" value="TreeGrafter"/>
</dbReference>
<evidence type="ECO:0000256" key="2">
    <source>
        <dbReference type="ARBA" id="ARBA00022448"/>
    </source>
</evidence>
<proteinExistence type="predicted"/>
<dbReference type="PANTHER" id="PTHR23193">
    <property type="entry name" value="NUCLEAR PORE COMPLEX PROTEIN NUP"/>
    <property type="match status" value="1"/>
</dbReference>
<dbReference type="Proteomes" id="UP001239445">
    <property type="component" value="Unassembled WGS sequence"/>
</dbReference>
<keyword evidence="3" id="KW-0539">Nucleus</keyword>
<dbReference type="InterPro" id="IPR026054">
    <property type="entry name" value="Nucleoporin"/>
</dbReference>
<feature type="compositionally biased region" description="Polar residues" evidence="5">
    <location>
        <begin position="653"/>
        <end position="662"/>
    </location>
</feature>
<evidence type="ECO:0000313" key="8">
    <source>
        <dbReference type="Proteomes" id="UP001239445"/>
    </source>
</evidence>
<feature type="compositionally biased region" description="Basic and acidic residues" evidence="5">
    <location>
        <begin position="689"/>
        <end position="699"/>
    </location>
</feature>
<keyword evidence="8" id="KW-1185">Reference proteome</keyword>
<accession>A0AAJ0F6M3</accession>
<feature type="compositionally biased region" description="Pro residues" evidence="5">
    <location>
        <begin position="1012"/>
        <end position="1025"/>
    </location>
</feature>
<dbReference type="InterPro" id="IPR015943">
    <property type="entry name" value="WD40/YVTN_repeat-like_dom_sf"/>
</dbReference>
<feature type="compositionally biased region" description="Low complexity" evidence="5">
    <location>
        <begin position="796"/>
        <end position="808"/>
    </location>
</feature>
<gene>
    <name evidence="7" type="ORF">QBC47DRAFT_388712</name>
</gene>
<feature type="region of interest" description="Disordered" evidence="5">
    <location>
        <begin position="1357"/>
        <end position="1417"/>
    </location>
</feature>
<dbReference type="Gene3D" id="2.130.10.10">
    <property type="entry name" value="YVTN repeat-like/Quinoprotein amine dehydrogenase"/>
    <property type="match status" value="1"/>
</dbReference>
<reference evidence="7" key="1">
    <citation type="submission" date="2023-06" db="EMBL/GenBank/DDBJ databases">
        <title>Genome-scale phylogeny and comparative genomics of the fungal order Sordariales.</title>
        <authorList>
            <consortium name="Lawrence Berkeley National Laboratory"/>
            <person name="Hensen N."/>
            <person name="Bonometti L."/>
            <person name="Westerberg I."/>
            <person name="Brannstrom I.O."/>
            <person name="Guillou S."/>
            <person name="Cros-Aarteil S."/>
            <person name="Calhoun S."/>
            <person name="Haridas S."/>
            <person name="Kuo A."/>
            <person name="Mondo S."/>
            <person name="Pangilinan J."/>
            <person name="Riley R."/>
            <person name="Labutti K."/>
            <person name="Andreopoulos B."/>
            <person name="Lipzen A."/>
            <person name="Chen C."/>
            <person name="Yanf M."/>
            <person name="Daum C."/>
            <person name="Ng V."/>
            <person name="Clum A."/>
            <person name="Steindorff A."/>
            <person name="Ohm R."/>
            <person name="Martin F."/>
            <person name="Silar P."/>
            <person name="Natvig D."/>
            <person name="Lalanne C."/>
            <person name="Gautier V."/>
            <person name="Ament-Velasquez S.L."/>
            <person name="Kruys A."/>
            <person name="Hutchinson M.I."/>
            <person name="Powell A.J."/>
            <person name="Barry K."/>
            <person name="Miller A.N."/>
            <person name="Grigoriev I.V."/>
            <person name="Debuchy R."/>
            <person name="Gladieux P."/>
            <person name="Thoren M.H."/>
            <person name="Johannesson H."/>
        </authorList>
    </citation>
    <scope>NUCLEOTIDE SEQUENCE</scope>
    <source>
        <strain evidence="7">PSN4</strain>
    </source>
</reference>
<dbReference type="GO" id="GO:0006606">
    <property type="term" value="P:protein import into nucleus"/>
    <property type="evidence" value="ECO:0007669"/>
    <property type="project" value="TreeGrafter"/>
</dbReference>
<evidence type="ECO:0000313" key="7">
    <source>
        <dbReference type="EMBL" id="KAK1752518.1"/>
    </source>
</evidence>
<organism evidence="7 8">
    <name type="scientific">Echria macrotheca</name>
    <dbReference type="NCBI Taxonomy" id="438768"/>
    <lineage>
        <taxon>Eukaryota</taxon>
        <taxon>Fungi</taxon>
        <taxon>Dikarya</taxon>
        <taxon>Ascomycota</taxon>
        <taxon>Pezizomycotina</taxon>
        <taxon>Sordariomycetes</taxon>
        <taxon>Sordariomycetidae</taxon>
        <taxon>Sordariales</taxon>
        <taxon>Schizotheciaceae</taxon>
        <taxon>Echria</taxon>
    </lineage>
</organism>
<feature type="compositionally biased region" description="Polar residues" evidence="5">
    <location>
        <begin position="961"/>
        <end position="980"/>
    </location>
</feature>
<dbReference type="FunFam" id="2.130.10.10:FF:000645">
    <property type="entry name" value="Putative nuclear pore complex subunit Nup159"/>
    <property type="match status" value="1"/>
</dbReference>
<feature type="compositionally biased region" description="Low complexity" evidence="5">
    <location>
        <begin position="757"/>
        <end position="766"/>
    </location>
</feature>
<protein>
    <recommendedName>
        <fullName evidence="6">Nucleoporin Nup159/Nup146 N-terminal domain-containing protein</fullName>
    </recommendedName>
</protein>
<sequence length="1455" mass="152904">MAFSFSNVNNAMGATAVGGGGDVEVLPDLPVIQTEGLGFLALAGDAKVQLTSKWSPAPARTASLLAIASRKGLVAAAGPDAVNIATTESVRKAFEAPKEGDSEVRPFTPQAKLSLPVRISQLAFTADEQYLILSAEKGGGLAVHEVQALTQGTTQPAFELSTSGEALRAIIPNPMPELASFCAIVTSNGNLLMANLADRKLAPGANGPVLRPEVSCAAWSTKGKQLVAGMADGGIYQMTPDGTVKGHIPKPPGLGDYHVSSITWLENHVFLVVHNAANEQDPSVYHLITRHQPPGGAPPKFSFQKLTDPVEPFVMDKVPHHTILRIKDFPPNLQDLLLVSSTTYEGIGLFTRSKTALATDKPAETITGVFTTTEFSDDSKRAQLPMSEDLTETYPIGNALDLSSKNKVYKPIPTDEIEESPGPLPGLWVLNNEGVLASWWIVYNESIRTGTTYPGMVTETVSTPVAKPAASSTSAFATSTGSNASPFGALAAPVTTSPFGAPAPATSAFGGTSTLGLKSSPWAAPSSTTSAAPAFGTTAFGSKPAAAPSFGTPSLGNKPAAPAFGQSSMIGMGAKASPWASASTGAATPAFGQSGFASSSPGTNKVFGSTSSASPTSGGFANFANKGGFGSIAGGSSGSTNVFGSGSFASNTQDISMDTSTSFPPPGAKKDAPSGLASSPFVLGTTFKADPKTANDNETPKAGSGGSLFGGGFSLSLSDAAKQPAAPETKDLDMTSTPVPTPAEEKPKSVFSNLESTTPTTTPAPARFDLRPTSGPTASSNIFGAKPTATVSNIFGAPKPAAAGGSKSEPFQSLFGTPKIKKEEEDKENLSQIPQAPVPPDTTTPKTVVKASGAPPLAKSPPEETPSKSAPEAAPLPPDFTLKKAKPEDAPLPPDFTKKPPAPALPSVPAVPDSPGEEEFSEEEEHAEEGSEDEDGEGEEDEESPTEAGSEGSGIDVTRDLSPTTGFASQTPGFSPQSSFGKLAESGFSTISRSEAEPPRTLFGEISKNAPPLFPKPVPQSPRSPSPIRTAVRPNLLRPAEPHRSVSAPGAASQLLARKSQQSQQLPSNLGFGSSQRSTPAVDPNIAAQRKFAAAKKEAEERVLVDPEDEGIQRILHSEIEPTLNINEFLVVDSKLEVVDTSAREEVPVACETLWRDINRMIDRLGLNSRSLQSFIRGHTTLYKEEGRTMDDLETPDDWVLVEGQELVAIEDELAQDLEEGRVKDIEAVEENIRSLTRDLAKLRAKDEDLRKVIMSQIDPDQLAMARSLPLSAEQAAQQNELRRAYATFSKLLAEAEEALTMLKAKITSAGGASGKAPVPTFEAIIRTINKMTTMAEKRSGDIDVLENQMRRLRLGSMGLNGSPGPSRSREGSPFATPQKRGSIFSPDRLRDSVVSTPGSYGMRGTPPRKKLSMFSEEEKKAIRTKEAKRKATLQMLRASLEKSGPNVQRLRDDD</sequence>
<dbReference type="SUPFAM" id="SSF117289">
    <property type="entry name" value="Nucleoporin domain"/>
    <property type="match status" value="1"/>
</dbReference>
<dbReference type="PANTHER" id="PTHR23193:SF23">
    <property type="entry name" value="NUCLEAR PORE COMPLEX PROTEIN NUP153"/>
    <property type="match status" value="1"/>
</dbReference>
<evidence type="ECO:0000256" key="4">
    <source>
        <dbReference type="SAM" id="Coils"/>
    </source>
</evidence>
<dbReference type="GO" id="GO:0005643">
    <property type="term" value="C:nuclear pore"/>
    <property type="evidence" value="ECO:0007669"/>
    <property type="project" value="TreeGrafter"/>
</dbReference>
<evidence type="ECO:0000256" key="1">
    <source>
        <dbReference type="ARBA" id="ARBA00004123"/>
    </source>
</evidence>
<keyword evidence="2" id="KW-0813">Transport</keyword>
<feature type="coiled-coil region" evidence="4">
    <location>
        <begin position="1226"/>
        <end position="1253"/>
    </location>
</feature>
<keyword evidence="4" id="KW-0175">Coiled coil</keyword>
<evidence type="ECO:0000256" key="3">
    <source>
        <dbReference type="ARBA" id="ARBA00023242"/>
    </source>
</evidence>